<feature type="compositionally biased region" description="Basic residues" evidence="3">
    <location>
        <begin position="123"/>
        <end position="146"/>
    </location>
</feature>
<sequence>MLTMLEILQRGGVHQVGDLAARLGVDERTVRRYVLHLLDLDVPVQSLRGRHGGYVIAPGYRVPPLMLTDDEALATVLGLVTRTSTEAVEAASAAGSALAKLRRVLPKQPARTPGRPPRGDRDHRRRAARSRARRRGAAPGSPRRRSTGTWST</sequence>
<evidence type="ECO:0000256" key="3">
    <source>
        <dbReference type="SAM" id="MobiDB-lite"/>
    </source>
</evidence>
<evidence type="ECO:0000256" key="2">
    <source>
        <dbReference type="ARBA" id="ARBA00023163"/>
    </source>
</evidence>
<dbReference type="InterPro" id="IPR036388">
    <property type="entry name" value="WH-like_DNA-bd_sf"/>
</dbReference>
<dbReference type="Gene3D" id="1.10.10.10">
    <property type="entry name" value="Winged helix-like DNA-binding domain superfamily/Winged helix DNA-binding domain"/>
    <property type="match status" value="1"/>
</dbReference>
<reference evidence="6" key="1">
    <citation type="journal article" date="2019" name="Int. J. Syst. Evol. Microbiol.">
        <title>The Global Catalogue of Microorganisms (GCM) 10K type strain sequencing project: providing services to taxonomists for standard genome sequencing and annotation.</title>
        <authorList>
            <consortium name="The Broad Institute Genomics Platform"/>
            <consortium name="The Broad Institute Genome Sequencing Center for Infectious Disease"/>
            <person name="Wu L."/>
            <person name="Ma J."/>
        </authorList>
    </citation>
    <scope>NUCLEOTIDE SEQUENCE [LARGE SCALE GENOMIC DNA]</scope>
    <source>
        <strain evidence="6">NBRC 108730</strain>
    </source>
</reference>
<keyword evidence="1" id="KW-0805">Transcription regulation</keyword>
<keyword evidence="2" id="KW-0804">Transcription</keyword>
<dbReference type="Pfam" id="PF08279">
    <property type="entry name" value="HTH_11"/>
    <property type="match status" value="1"/>
</dbReference>
<feature type="domain" description="HTH deoR-type" evidence="4">
    <location>
        <begin position="1"/>
        <end position="56"/>
    </location>
</feature>
<dbReference type="EMBL" id="BSUZ01000001">
    <property type="protein sequence ID" value="GMA87510.1"/>
    <property type="molecule type" value="Genomic_DNA"/>
</dbReference>
<dbReference type="PROSITE" id="PS51000">
    <property type="entry name" value="HTH_DEOR_2"/>
    <property type="match status" value="1"/>
</dbReference>
<dbReference type="InterPro" id="IPR013196">
    <property type="entry name" value="HTH_11"/>
</dbReference>
<evidence type="ECO:0000259" key="4">
    <source>
        <dbReference type="PROSITE" id="PS51000"/>
    </source>
</evidence>
<keyword evidence="6" id="KW-1185">Reference proteome</keyword>
<comment type="caution">
    <text evidence="5">The sequence shown here is derived from an EMBL/GenBank/DDBJ whole genome shotgun (WGS) entry which is preliminary data.</text>
</comment>
<proteinExistence type="predicted"/>
<dbReference type="PANTHER" id="PTHR34580">
    <property type="match status" value="1"/>
</dbReference>
<dbReference type="InterPro" id="IPR051534">
    <property type="entry name" value="CBASS_pafABC_assoc_protein"/>
</dbReference>
<gene>
    <name evidence="5" type="ORF">GCM10025868_27600</name>
</gene>
<accession>A0ABQ6JH25</accession>
<dbReference type="InterPro" id="IPR001034">
    <property type="entry name" value="DeoR_HTH"/>
</dbReference>
<protein>
    <recommendedName>
        <fullName evidence="4">HTH deoR-type domain-containing protein</fullName>
    </recommendedName>
</protein>
<evidence type="ECO:0000313" key="5">
    <source>
        <dbReference type="EMBL" id="GMA87510.1"/>
    </source>
</evidence>
<dbReference type="SUPFAM" id="SSF46785">
    <property type="entry name" value="Winged helix' DNA-binding domain"/>
    <property type="match status" value="1"/>
</dbReference>
<organism evidence="5 6">
    <name type="scientific">Angustibacter aerolatus</name>
    <dbReference type="NCBI Taxonomy" id="1162965"/>
    <lineage>
        <taxon>Bacteria</taxon>
        <taxon>Bacillati</taxon>
        <taxon>Actinomycetota</taxon>
        <taxon>Actinomycetes</taxon>
        <taxon>Kineosporiales</taxon>
        <taxon>Kineosporiaceae</taxon>
    </lineage>
</organism>
<dbReference type="Proteomes" id="UP001157017">
    <property type="component" value="Unassembled WGS sequence"/>
</dbReference>
<name>A0ABQ6JH25_9ACTN</name>
<feature type="region of interest" description="Disordered" evidence="3">
    <location>
        <begin position="100"/>
        <end position="152"/>
    </location>
</feature>
<evidence type="ECO:0000313" key="6">
    <source>
        <dbReference type="Proteomes" id="UP001157017"/>
    </source>
</evidence>
<dbReference type="InterPro" id="IPR036390">
    <property type="entry name" value="WH_DNA-bd_sf"/>
</dbReference>
<evidence type="ECO:0000256" key="1">
    <source>
        <dbReference type="ARBA" id="ARBA00023015"/>
    </source>
</evidence>
<dbReference type="PANTHER" id="PTHR34580:SF3">
    <property type="entry name" value="PROTEIN PAFB"/>
    <property type="match status" value="1"/>
</dbReference>